<proteinExistence type="predicted"/>
<dbReference type="Gene3D" id="3.20.20.70">
    <property type="entry name" value="Aldolase class I"/>
    <property type="match status" value="1"/>
</dbReference>
<dbReference type="InterPro" id="IPR051690">
    <property type="entry name" value="PseI-like"/>
</dbReference>
<dbReference type="PROSITE" id="PS50844">
    <property type="entry name" value="AFP_LIKE"/>
    <property type="match status" value="1"/>
</dbReference>
<keyword evidence="2" id="KW-0167">Capsid protein</keyword>
<keyword evidence="3" id="KW-1185">Reference proteome</keyword>
<name>A0A5C1QLP7_9SPIO</name>
<evidence type="ECO:0000313" key="2">
    <source>
        <dbReference type="EMBL" id="QEN08417.1"/>
    </source>
</evidence>
<dbReference type="SUPFAM" id="SSF51269">
    <property type="entry name" value="AFP III-like domain"/>
    <property type="match status" value="1"/>
</dbReference>
<dbReference type="PANTHER" id="PTHR42966:SF1">
    <property type="entry name" value="SIALIC ACID SYNTHASE"/>
    <property type="match status" value="1"/>
</dbReference>
<gene>
    <name evidence="2" type="ORF">EXM22_10630</name>
</gene>
<protein>
    <submittedName>
        <fullName evidence="2">Spore coat protein</fullName>
    </submittedName>
</protein>
<feature type="domain" description="AFP-like" evidence="1">
    <location>
        <begin position="293"/>
        <end position="355"/>
    </location>
</feature>
<dbReference type="OrthoDB" id="9814210at2"/>
<dbReference type="InterPro" id="IPR006190">
    <property type="entry name" value="SAF_AFP_Neu5Ac"/>
</dbReference>
<dbReference type="InterPro" id="IPR013785">
    <property type="entry name" value="Aldolase_TIM"/>
</dbReference>
<evidence type="ECO:0000259" key="1">
    <source>
        <dbReference type="PROSITE" id="PS50844"/>
    </source>
</evidence>
<dbReference type="GO" id="GO:0016051">
    <property type="term" value="P:carbohydrate biosynthetic process"/>
    <property type="evidence" value="ECO:0007669"/>
    <property type="project" value="InterPro"/>
</dbReference>
<keyword evidence="2" id="KW-0946">Virion</keyword>
<dbReference type="EMBL" id="CP036150">
    <property type="protein sequence ID" value="QEN08417.1"/>
    <property type="molecule type" value="Genomic_DNA"/>
</dbReference>
<dbReference type="Pfam" id="PF03102">
    <property type="entry name" value="NeuB"/>
    <property type="match status" value="1"/>
</dbReference>
<accession>A0A5C1QLP7</accession>
<dbReference type="Gene3D" id="3.90.1210.10">
    <property type="entry name" value="Antifreeze-like/N-acetylneuraminic acid synthase C-terminal domain"/>
    <property type="match status" value="1"/>
</dbReference>
<dbReference type="GO" id="GO:0047444">
    <property type="term" value="F:N-acylneuraminate-9-phosphate synthase activity"/>
    <property type="evidence" value="ECO:0007669"/>
    <property type="project" value="TreeGrafter"/>
</dbReference>
<dbReference type="Proteomes" id="UP000324209">
    <property type="component" value="Chromosome"/>
</dbReference>
<sequence length="356" mass="39173">MKIIAEIGTAHRGSLSKAEQLIREAARCGADTAKFQIVFAREILHPLTGSVPLPGGATPLFEVFKALEQDLSFYQALKEITESENLEFLATPFGLESASLLKSLQPDSVKIASPELNYTDLLMEVASWKLPVILSSGVCELDDIKEAVGFFSKDQLTLLHCVTAYPAPEEDYNLSLLPVLRQQLDLPIGVSDHSMHPSLVPCVASSYGAVMIEKHFTLSREEDGLDDPIALEPEDFKQMAGRLHDLEYLSSAEDVRKQLNKWFSPQEILAVSGSGIKELAPSEAPNYGRTNRSIHALTDLKAGTVLTEENSCVVRTEKVLTPGMHPRYYREILGRRVVRDISSGEGILKTDITPSP</sequence>
<dbReference type="SUPFAM" id="SSF51569">
    <property type="entry name" value="Aldolase"/>
    <property type="match status" value="1"/>
</dbReference>
<dbReference type="InterPro" id="IPR013974">
    <property type="entry name" value="SAF"/>
</dbReference>
<dbReference type="InterPro" id="IPR036732">
    <property type="entry name" value="AFP_Neu5c_C_sf"/>
</dbReference>
<organism evidence="2 3">
    <name type="scientific">Oceanispirochaeta crateris</name>
    <dbReference type="NCBI Taxonomy" id="2518645"/>
    <lineage>
        <taxon>Bacteria</taxon>
        <taxon>Pseudomonadati</taxon>
        <taxon>Spirochaetota</taxon>
        <taxon>Spirochaetia</taxon>
        <taxon>Spirochaetales</taxon>
        <taxon>Spirochaetaceae</taxon>
        <taxon>Oceanispirochaeta</taxon>
    </lineage>
</organism>
<dbReference type="AlphaFoldDB" id="A0A5C1QLP7"/>
<dbReference type="Pfam" id="PF08666">
    <property type="entry name" value="SAF"/>
    <property type="match status" value="1"/>
</dbReference>
<dbReference type="InterPro" id="IPR057736">
    <property type="entry name" value="SAF_PseI/NeuA/NeuB"/>
</dbReference>
<dbReference type="SMART" id="SM00858">
    <property type="entry name" value="SAF"/>
    <property type="match status" value="1"/>
</dbReference>
<dbReference type="PANTHER" id="PTHR42966">
    <property type="entry name" value="N-ACETYLNEURAMINATE SYNTHASE"/>
    <property type="match status" value="1"/>
</dbReference>
<dbReference type="CDD" id="cd11615">
    <property type="entry name" value="SAF_NeuB_like"/>
    <property type="match status" value="1"/>
</dbReference>
<dbReference type="KEGG" id="ock:EXM22_10630"/>
<reference evidence="2 3" key="1">
    <citation type="submission" date="2019-02" db="EMBL/GenBank/DDBJ databases">
        <title>Complete Genome Sequence and Methylome Analysis of free living Spirochaetas.</title>
        <authorList>
            <person name="Fomenkov A."/>
            <person name="Dubinina G."/>
            <person name="Leshcheva N."/>
            <person name="Mikheeva N."/>
            <person name="Grabovich M."/>
            <person name="Vincze T."/>
            <person name="Roberts R.J."/>
        </authorList>
    </citation>
    <scope>NUCLEOTIDE SEQUENCE [LARGE SCALE GENOMIC DNA]</scope>
    <source>
        <strain evidence="2 3">K2</strain>
    </source>
</reference>
<dbReference type="RefSeq" id="WP_149486498.1">
    <property type="nucleotide sequence ID" value="NZ_CP036150.1"/>
</dbReference>
<dbReference type="InterPro" id="IPR013132">
    <property type="entry name" value="PseI/NeuA/B-like_N"/>
</dbReference>
<evidence type="ECO:0000313" key="3">
    <source>
        <dbReference type="Proteomes" id="UP000324209"/>
    </source>
</evidence>